<dbReference type="InterPro" id="IPR011075">
    <property type="entry name" value="TetR_C"/>
</dbReference>
<dbReference type="Gene3D" id="1.10.357.10">
    <property type="entry name" value="Tetracycline Repressor, domain 2"/>
    <property type="match status" value="1"/>
</dbReference>
<evidence type="ECO:0000256" key="2">
    <source>
        <dbReference type="ARBA" id="ARBA00023125"/>
    </source>
</evidence>
<evidence type="ECO:0000313" key="6">
    <source>
        <dbReference type="EMBL" id="MBI1686200.1"/>
    </source>
</evidence>
<accession>A0ABS0T2T5</accession>
<feature type="domain" description="HTH tetR-type" evidence="5">
    <location>
        <begin position="14"/>
        <end position="74"/>
    </location>
</feature>
<organism evidence="6 7">
    <name type="scientific">Caulobacter hibisci</name>
    <dbReference type="NCBI Taxonomy" id="2035993"/>
    <lineage>
        <taxon>Bacteria</taxon>
        <taxon>Pseudomonadati</taxon>
        <taxon>Pseudomonadota</taxon>
        <taxon>Alphaproteobacteria</taxon>
        <taxon>Caulobacterales</taxon>
        <taxon>Caulobacteraceae</taxon>
        <taxon>Caulobacter</taxon>
    </lineage>
</organism>
<reference evidence="6 7" key="1">
    <citation type="submission" date="2020-11" db="EMBL/GenBank/DDBJ databases">
        <title>genome sequence of strain KACC 18849.</title>
        <authorList>
            <person name="Gao J."/>
            <person name="Zhang X."/>
        </authorList>
    </citation>
    <scope>NUCLEOTIDE SEQUENCE [LARGE SCALE GENOMIC DNA]</scope>
    <source>
        <strain evidence="6 7">KACC 18849</strain>
    </source>
</reference>
<dbReference type="Proteomes" id="UP000639859">
    <property type="component" value="Unassembled WGS sequence"/>
</dbReference>
<dbReference type="PROSITE" id="PS50977">
    <property type="entry name" value="HTH_TETR_2"/>
    <property type="match status" value="1"/>
</dbReference>
<evidence type="ECO:0000256" key="1">
    <source>
        <dbReference type="ARBA" id="ARBA00023015"/>
    </source>
</evidence>
<proteinExistence type="predicted"/>
<dbReference type="EMBL" id="JADWOX010000019">
    <property type="protein sequence ID" value="MBI1686200.1"/>
    <property type="molecule type" value="Genomic_DNA"/>
</dbReference>
<keyword evidence="2 4" id="KW-0238">DNA-binding</keyword>
<comment type="caution">
    <text evidence="6">The sequence shown here is derived from an EMBL/GenBank/DDBJ whole genome shotgun (WGS) entry which is preliminary data.</text>
</comment>
<feature type="DNA-binding region" description="H-T-H motif" evidence="4">
    <location>
        <begin position="37"/>
        <end position="56"/>
    </location>
</feature>
<keyword evidence="3" id="KW-0804">Transcription</keyword>
<dbReference type="SUPFAM" id="SSF48498">
    <property type="entry name" value="Tetracyclin repressor-like, C-terminal domain"/>
    <property type="match status" value="1"/>
</dbReference>
<evidence type="ECO:0000313" key="7">
    <source>
        <dbReference type="Proteomes" id="UP000639859"/>
    </source>
</evidence>
<dbReference type="Pfam" id="PF16925">
    <property type="entry name" value="TetR_C_13"/>
    <property type="match status" value="1"/>
</dbReference>
<dbReference type="InterPro" id="IPR009057">
    <property type="entry name" value="Homeodomain-like_sf"/>
</dbReference>
<protein>
    <submittedName>
        <fullName evidence="6">TetR/AcrR family transcriptional regulator</fullName>
    </submittedName>
</protein>
<dbReference type="RefSeq" id="WP_198578093.1">
    <property type="nucleotide sequence ID" value="NZ_JADWOX010000019.1"/>
</dbReference>
<keyword evidence="7" id="KW-1185">Reference proteome</keyword>
<dbReference type="InterPro" id="IPR036271">
    <property type="entry name" value="Tet_transcr_reg_TetR-rel_C_sf"/>
</dbReference>
<gene>
    <name evidence="6" type="ORF">I4Q42_21235</name>
</gene>
<keyword evidence="1" id="KW-0805">Transcription regulation</keyword>
<evidence type="ECO:0000259" key="5">
    <source>
        <dbReference type="PROSITE" id="PS50977"/>
    </source>
</evidence>
<evidence type="ECO:0000256" key="3">
    <source>
        <dbReference type="ARBA" id="ARBA00023163"/>
    </source>
</evidence>
<dbReference type="PANTHER" id="PTHR47506">
    <property type="entry name" value="TRANSCRIPTIONAL REGULATORY PROTEIN"/>
    <property type="match status" value="1"/>
</dbReference>
<dbReference type="Pfam" id="PF00440">
    <property type="entry name" value="TetR_N"/>
    <property type="match status" value="1"/>
</dbReference>
<sequence>MSEQPAKRRGRPRAYDPQVALAKATETFWAQGYAGASLDDLSAATGMNRPSLYGAFGDKQALFSAAIDAYMDASRAAMVRAFTAGGTLRLALERVYRAALDLYLSGEDGGRGCFMVSAGLGQAVVDPVVRDKVAAGLHELDRGFERLVARAEAAGELPPGADPAVLARVAGGMLNALSVRARAGETREQLEATIQATVDLVCGAARDPAL</sequence>
<dbReference type="PANTHER" id="PTHR47506:SF1">
    <property type="entry name" value="HTH-TYPE TRANSCRIPTIONAL REGULATOR YJDC"/>
    <property type="match status" value="1"/>
</dbReference>
<dbReference type="Gene3D" id="1.10.10.60">
    <property type="entry name" value="Homeodomain-like"/>
    <property type="match status" value="1"/>
</dbReference>
<evidence type="ECO:0000256" key="4">
    <source>
        <dbReference type="PROSITE-ProRule" id="PRU00335"/>
    </source>
</evidence>
<name>A0ABS0T2T5_9CAUL</name>
<dbReference type="InterPro" id="IPR001647">
    <property type="entry name" value="HTH_TetR"/>
</dbReference>
<dbReference type="SUPFAM" id="SSF46689">
    <property type="entry name" value="Homeodomain-like"/>
    <property type="match status" value="1"/>
</dbReference>